<dbReference type="Pfam" id="PF06094">
    <property type="entry name" value="GGACT"/>
    <property type="match status" value="1"/>
</dbReference>
<dbReference type="EMBL" id="JAOPKA010000003">
    <property type="protein sequence ID" value="MCU4740983.1"/>
    <property type="molecule type" value="Genomic_DNA"/>
</dbReference>
<dbReference type="Gene3D" id="3.10.490.10">
    <property type="entry name" value="Gamma-glutamyl cyclotransferase-like"/>
    <property type="match status" value="1"/>
</dbReference>
<protein>
    <submittedName>
        <fullName evidence="2">Gamma-glutamylcyclotransferase</fullName>
    </submittedName>
</protein>
<dbReference type="RefSeq" id="WP_338003115.1">
    <property type="nucleotide sequence ID" value="NZ_JAOPKA010000003.1"/>
</dbReference>
<dbReference type="InterPro" id="IPR036568">
    <property type="entry name" value="GGCT-like_sf"/>
</dbReference>
<accession>A0AAP2YY78</accession>
<dbReference type="SUPFAM" id="SSF110857">
    <property type="entry name" value="Gamma-glutamyl cyclotransferase-like"/>
    <property type="match status" value="1"/>
</dbReference>
<gene>
    <name evidence="2" type="ORF">OB960_06155</name>
</gene>
<dbReference type="InterPro" id="IPR013024">
    <property type="entry name" value="GGCT-like"/>
</dbReference>
<reference evidence="2" key="1">
    <citation type="submission" date="2022-09" db="EMBL/GenBank/DDBJ databases">
        <title>Enrichment on poylsaccharides allowed isolation of novel metabolic and taxonomic groups of Haloarchaea.</title>
        <authorList>
            <person name="Sorokin D.Y."/>
            <person name="Elcheninov A.G."/>
            <person name="Khizhniak T.V."/>
            <person name="Kolganova T.V."/>
            <person name="Kublanov I.V."/>
        </authorList>
    </citation>
    <scope>NUCLEOTIDE SEQUENCE</scope>
    <source>
        <strain evidence="2">AArc-xg1-1</strain>
    </source>
</reference>
<comment type="caution">
    <text evidence="2">The sequence shown here is derived from an EMBL/GenBank/DDBJ whole genome shotgun (WGS) entry which is preliminary data.</text>
</comment>
<dbReference type="CDD" id="cd06661">
    <property type="entry name" value="GGCT_like"/>
    <property type="match status" value="1"/>
</dbReference>
<dbReference type="AlphaFoldDB" id="A0AAP2YY78"/>
<evidence type="ECO:0000313" key="3">
    <source>
        <dbReference type="Proteomes" id="UP001321018"/>
    </source>
</evidence>
<feature type="domain" description="Gamma-glutamylcyclotransferase AIG2-like" evidence="1">
    <location>
        <begin position="3"/>
        <end position="98"/>
    </location>
</feature>
<organism evidence="2 3">
    <name type="scientific">Natronoglomus mannanivorans</name>
    <dbReference type="NCBI Taxonomy" id="2979990"/>
    <lineage>
        <taxon>Archaea</taxon>
        <taxon>Methanobacteriati</taxon>
        <taxon>Methanobacteriota</taxon>
        <taxon>Stenosarchaea group</taxon>
        <taxon>Halobacteria</taxon>
        <taxon>Halobacteriales</taxon>
        <taxon>Natrialbaceae</taxon>
        <taxon>Natronoglomus</taxon>
    </lineage>
</organism>
<evidence type="ECO:0000313" key="2">
    <source>
        <dbReference type="EMBL" id="MCU4740983.1"/>
    </source>
</evidence>
<evidence type="ECO:0000259" key="1">
    <source>
        <dbReference type="Pfam" id="PF06094"/>
    </source>
</evidence>
<name>A0AAP2YY78_9EURY</name>
<dbReference type="Proteomes" id="UP001321018">
    <property type="component" value="Unassembled WGS sequence"/>
</dbReference>
<dbReference type="InterPro" id="IPR009288">
    <property type="entry name" value="AIG2-like_dom"/>
</dbReference>
<proteinExistence type="predicted"/>
<sequence>MQVFVYGTLTDPDRAAVVLEADTHQFAGRATLEGLHRVEGQYPTLAPGGSVEGRLLEVDEAGLEALDAYEGVDRGLYVRCAVPRTDEAGSVWTYIGDPSRLGLEERVSWPGEGPFRSRVESVIEKTTTVRMDHE</sequence>